<feature type="transmembrane region" description="Helical" evidence="1">
    <location>
        <begin position="45"/>
        <end position="62"/>
    </location>
</feature>
<keyword evidence="1" id="KW-0472">Membrane</keyword>
<dbReference type="RefSeq" id="WP_132318301.1">
    <property type="nucleotide sequence ID" value="NZ_FWZT01000007.1"/>
</dbReference>
<feature type="transmembrane region" description="Helical" evidence="1">
    <location>
        <begin position="6"/>
        <end position="24"/>
    </location>
</feature>
<protein>
    <submittedName>
        <fullName evidence="2">Uncharacterized protein</fullName>
    </submittedName>
</protein>
<dbReference type="STRING" id="1513793.SAMN06296036_107189"/>
<evidence type="ECO:0000313" key="2">
    <source>
        <dbReference type="EMBL" id="SMF22421.1"/>
    </source>
</evidence>
<gene>
    <name evidence="2" type="ORF">SAMN06296036_107189</name>
</gene>
<proteinExistence type="predicted"/>
<name>A0A1Y6BWZ7_9BACT</name>
<keyword evidence="1" id="KW-0812">Transmembrane</keyword>
<dbReference type="EMBL" id="FWZT01000007">
    <property type="protein sequence ID" value="SMF22421.1"/>
    <property type="molecule type" value="Genomic_DNA"/>
</dbReference>
<reference evidence="3" key="1">
    <citation type="submission" date="2017-04" db="EMBL/GenBank/DDBJ databases">
        <authorList>
            <person name="Varghese N."/>
            <person name="Submissions S."/>
        </authorList>
    </citation>
    <scope>NUCLEOTIDE SEQUENCE [LARGE SCALE GENOMIC DNA]</scope>
    <source>
        <strain evidence="3">RKEM611</strain>
    </source>
</reference>
<evidence type="ECO:0000256" key="1">
    <source>
        <dbReference type="SAM" id="Phobius"/>
    </source>
</evidence>
<feature type="transmembrane region" description="Helical" evidence="1">
    <location>
        <begin position="120"/>
        <end position="139"/>
    </location>
</feature>
<dbReference type="Proteomes" id="UP000192907">
    <property type="component" value="Unassembled WGS sequence"/>
</dbReference>
<keyword evidence="1" id="KW-1133">Transmembrane helix</keyword>
<organism evidence="2 3">
    <name type="scientific">Pseudobacteriovorax antillogorgiicola</name>
    <dbReference type="NCBI Taxonomy" id="1513793"/>
    <lineage>
        <taxon>Bacteria</taxon>
        <taxon>Pseudomonadati</taxon>
        <taxon>Bdellovibrionota</taxon>
        <taxon>Oligoflexia</taxon>
        <taxon>Oligoflexales</taxon>
        <taxon>Pseudobacteriovoracaceae</taxon>
        <taxon>Pseudobacteriovorax</taxon>
    </lineage>
</organism>
<evidence type="ECO:0000313" key="3">
    <source>
        <dbReference type="Proteomes" id="UP000192907"/>
    </source>
</evidence>
<sequence length="187" mass="21335">MDIPQIGTPLGTLMIICCLWVWTIRKGKAHLFQQEVILREQNKSATWAFAVCLTAMGITFTFAIPAWLVSFVSFLTFISFAIASNRDHEGFWRKRRNILVGSTMSLLGFSLAPYVFTKLYFVPVLCSLLIAHLAHRRFLSIFSSNLRDLEALQSKLLKHEAERRNYSLLATEGSDDRSFREPIETTA</sequence>
<dbReference type="AlphaFoldDB" id="A0A1Y6BWZ7"/>
<accession>A0A1Y6BWZ7</accession>
<keyword evidence="3" id="KW-1185">Reference proteome</keyword>